<reference evidence="10 11" key="1">
    <citation type="journal article" date="2023" name="Nat. Commun.">
        <title>Origin of minicircular mitochondrial genomes in red algae.</title>
        <authorList>
            <person name="Lee Y."/>
            <person name="Cho C.H."/>
            <person name="Lee Y.M."/>
            <person name="Park S.I."/>
            <person name="Yang J.H."/>
            <person name="West J.A."/>
            <person name="Bhattacharya D."/>
            <person name="Yoon H.S."/>
        </authorList>
    </citation>
    <scope>NUCLEOTIDE SEQUENCE [LARGE SCALE GENOMIC DNA]</scope>
    <source>
        <strain evidence="10 11">CCMP1338</strain>
        <tissue evidence="10">Whole cell</tissue>
    </source>
</reference>
<keyword evidence="4 9" id="KW-0812">Transmembrane</keyword>
<comment type="caution">
    <text evidence="10">The sequence shown here is derived from an EMBL/GenBank/DDBJ whole genome shotgun (WGS) entry which is preliminary data.</text>
</comment>
<evidence type="ECO:0000256" key="7">
    <source>
        <dbReference type="ARBA" id="ARBA00023034"/>
    </source>
</evidence>
<evidence type="ECO:0000256" key="5">
    <source>
        <dbReference type="ARBA" id="ARBA00022729"/>
    </source>
</evidence>
<protein>
    <recommendedName>
        <fullName evidence="9">Transmembrane 9 superfamily member</fullName>
    </recommendedName>
</protein>
<feature type="transmembrane region" description="Helical" evidence="9">
    <location>
        <begin position="430"/>
        <end position="456"/>
    </location>
</feature>
<keyword evidence="8 9" id="KW-0472">Membrane</keyword>
<keyword evidence="6 9" id="KW-1133">Transmembrane helix</keyword>
<evidence type="ECO:0000313" key="10">
    <source>
        <dbReference type="EMBL" id="KAJ8906900.1"/>
    </source>
</evidence>
<feature type="transmembrane region" description="Helical" evidence="9">
    <location>
        <begin position="549"/>
        <end position="574"/>
    </location>
</feature>
<dbReference type="AlphaFoldDB" id="A0AAV8UWC2"/>
<organism evidence="10 11">
    <name type="scientific">Rhodosorus marinus</name>
    <dbReference type="NCBI Taxonomy" id="101924"/>
    <lineage>
        <taxon>Eukaryota</taxon>
        <taxon>Rhodophyta</taxon>
        <taxon>Stylonematophyceae</taxon>
        <taxon>Stylonematales</taxon>
        <taxon>Stylonemataceae</taxon>
        <taxon>Rhodosorus</taxon>
    </lineage>
</organism>
<evidence type="ECO:0000256" key="4">
    <source>
        <dbReference type="ARBA" id="ARBA00022692"/>
    </source>
</evidence>
<dbReference type="InterPro" id="IPR004240">
    <property type="entry name" value="EMP70"/>
</dbReference>
<feature type="transmembrane region" description="Helical" evidence="9">
    <location>
        <begin position="365"/>
        <end position="385"/>
    </location>
</feature>
<feature type="transmembrane region" description="Helical" evidence="9">
    <location>
        <begin position="488"/>
        <end position="508"/>
    </location>
</feature>
<feature type="transmembrane region" description="Helical" evidence="9">
    <location>
        <begin position="514"/>
        <end position="542"/>
    </location>
</feature>
<proteinExistence type="inferred from homology"/>
<accession>A0AAV8UWC2</accession>
<evidence type="ECO:0000256" key="3">
    <source>
        <dbReference type="ARBA" id="ARBA00005227"/>
    </source>
</evidence>
<evidence type="ECO:0000256" key="9">
    <source>
        <dbReference type="RuleBase" id="RU363079"/>
    </source>
</evidence>
<evidence type="ECO:0000313" key="11">
    <source>
        <dbReference type="Proteomes" id="UP001157974"/>
    </source>
</evidence>
<evidence type="ECO:0000256" key="2">
    <source>
        <dbReference type="ARBA" id="ARBA00004555"/>
    </source>
</evidence>
<gene>
    <name evidence="10" type="ORF">NDN08_003384</name>
</gene>
<feature type="transmembrane region" description="Helical" evidence="9">
    <location>
        <begin position="330"/>
        <end position="353"/>
    </location>
</feature>
<comment type="subcellular location">
    <subcellularLocation>
        <location evidence="2">Golgi apparatus</location>
    </subcellularLocation>
    <subcellularLocation>
        <location evidence="1">Membrane</location>
        <topology evidence="1">Multi-pass membrane protein</topology>
    </subcellularLocation>
</comment>
<dbReference type="GO" id="GO:0072657">
    <property type="term" value="P:protein localization to membrane"/>
    <property type="evidence" value="ECO:0007669"/>
    <property type="project" value="TreeGrafter"/>
</dbReference>
<feature type="transmembrane region" description="Helical" evidence="9">
    <location>
        <begin position="397"/>
        <end position="418"/>
    </location>
</feature>
<dbReference type="PANTHER" id="PTHR10766">
    <property type="entry name" value="TRANSMEMBRANE 9 SUPERFAMILY PROTEIN"/>
    <property type="match status" value="1"/>
</dbReference>
<keyword evidence="5" id="KW-0732">Signal</keyword>
<dbReference type="EMBL" id="JAMWBK010000003">
    <property type="protein sequence ID" value="KAJ8906900.1"/>
    <property type="molecule type" value="Genomic_DNA"/>
</dbReference>
<evidence type="ECO:0000256" key="1">
    <source>
        <dbReference type="ARBA" id="ARBA00004141"/>
    </source>
</evidence>
<dbReference type="Pfam" id="PF02990">
    <property type="entry name" value="EMP70"/>
    <property type="match status" value="1"/>
</dbReference>
<dbReference type="GO" id="GO:0005794">
    <property type="term" value="C:Golgi apparatus"/>
    <property type="evidence" value="ECO:0007669"/>
    <property type="project" value="UniProtKB-SubCell"/>
</dbReference>
<keyword evidence="11" id="KW-1185">Reference proteome</keyword>
<sequence length="686" mass="76054">MIDDRKCWRSKSRMHIVLLPGILFFSLIHGIASSSATEFQTGDSIKVRGETVWSPAQVTRDYSWVPYCGTHRESKKNTLTDFLNGNHESLLDYELEMGTSQSCKVLCIAHLSHDDLKRFELLIKRGYRVELTLDNLPLLQATESDDDRRRLQGYAVGEILDDELIIHNHIEFKVKTQRNGDANLPSSTWSIVGFQADVKSVKVTQPELTNCMESIPMLLDPSSAELELVMTYSVVFEEDDVTWESRWDAYTNTDNVIRSGKRLLFLASLIIAGILGVYSLFVFRRAANESTSLSPYTGNDFVLEEETAVGFEAIRGDVFRTPSSPQYMTALVASGFQIASIADFALLLAVLRVHSPMRDKVIMKTWMIVAILSNVLAGWVCGWVYSLTGGSNRARAVLLTTGLVPGIVFILFFLLNWLLWAANAAGAVDFVVLLGLLITWFGLSLPLTIAGAFFAFRLVGSDPVGERTNLVPSVIQQPRKGVAFSCRLSLLPFLVAIEPLILVLYAAVNEIPAFLFSISIFGVLAVVVVSFEVGIISADYLLQNGDYRWWWLSYLSSGLTGLYCFVFSVIYIFFELAIRKTNLVTALSWSIHAAIACVNIGVAAGSISFASGYVLVRYVSAPNEGADPTARTYSGVLVKFTRMPWFSSRAEISLVPCLLGCIRECFNVPEAIIRSSPIADYLDNVL</sequence>
<feature type="transmembrane region" description="Helical" evidence="9">
    <location>
        <begin position="586"/>
        <end position="616"/>
    </location>
</feature>
<name>A0AAV8UWC2_9RHOD</name>
<comment type="similarity">
    <text evidence="3 9">Belongs to the nonaspanin (TM9SF) (TC 9.A.2) family.</text>
</comment>
<evidence type="ECO:0000256" key="8">
    <source>
        <dbReference type="ARBA" id="ARBA00023136"/>
    </source>
</evidence>
<keyword evidence="7" id="KW-0333">Golgi apparatus</keyword>
<evidence type="ECO:0000256" key="6">
    <source>
        <dbReference type="ARBA" id="ARBA00022989"/>
    </source>
</evidence>
<dbReference type="GO" id="GO:0016020">
    <property type="term" value="C:membrane"/>
    <property type="evidence" value="ECO:0007669"/>
    <property type="project" value="UniProtKB-SubCell"/>
</dbReference>
<dbReference type="PANTHER" id="PTHR10766:SF55">
    <property type="entry name" value="TRANSMEMBRANE 9 SUPERFAMILY MEMBER 4"/>
    <property type="match status" value="1"/>
</dbReference>
<dbReference type="Proteomes" id="UP001157974">
    <property type="component" value="Unassembled WGS sequence"/>
</dbReference>
<feature type="transmembrane region" description="Helical" evidence="9">
    <location>
        <begin position="263"/>
        <end position="283"/>
    </location>
</feature>